<gene>
    <name evidence="1" type="ORF">KI387_020367</name>
</gene>
<reference evidence="1 2" key="1">
    <citation type="journal article" date="2021" name="Nat. Plants">
        <title>The Taxus genome provides insights into paclitaxel biosynthesis.</title>
        <authorList>
            <person name="Xiong X."/>
            <person name="Gou J."/>
            <person name="Liao Q."/>
            <person name="Li Y."/>
            <person name="Zhou Q."/>
            <person name="Bi G."/>
            <person name="Li C."/>
            <person name="Du R."/>
            <person name="Wang X."/>
            <person name="Sun T."/>
            <person name="Guo L."/>
            <person name="Liang H."/>
            <person name="Lu P."/>
            <person name="Wu Y."/>
            <person name="Zhang Z."/>
            <person name="Ro D.K."/>
            <person name="Shang Y."/>
            <person name="Huang S."/>
            <person name="Yan J."/>
        </authorList>
    </citation>
    <scope>NUCLEOTIDE SEQUENCE [LARGE SCALE GENOMIC DNA]</scope>
    <source>
        <strain evidence="1">Ta-2019</strain>
    </source>
</reference>
<dbReference type="AlphaFoldDB" id="A0AA38GBB5"/>
<evidence type="ECO:0000313" key="2">
    <source>
        <dbReference type="Proteomes" id="UP000824469"/>
    </source>
</evidence>
<name>A0AA38GBB5_TAXCH</name>
<comment type="caution">
    <text evidence="1">The sequence shown here is derived from an EMBL/GenBank/DDBJ whole genome shotgun (WGS) entry which is preliminary data.</text>
</comment>
<feature type="non-terminal residue" evidence="1">
    <location>
        <position position="261"/>
    </location>
</feature>
<sequence length="261" mass="29683">KSSARPDYIGRLDYIMDDAALKFVVADSTLTYISLNFQPPAFFLIHSLNNYIDMKFLDFKLNHGPLPHILLHFGASPDDHHPCSAHLPLYILSFYYRPFSFFPAGIVLRIMEIASDGGLRTKLYKLGKWLKKISFKKSVLFHTLEEIVSCLCLIEQSNYSSMFSIVAPLVTHLARTNLLRHEEVDVRFYAISPICHVWKHLWNGSQITFVFLLGLWFPSNDLPLNAVRDSPATLSCPLWIVSSNLLAHKSLVEAPSMQVSS</sequence>
<organism evidence="1 2">
    <name type="scientific">Taxus chinensis</name>
    <name type="common">Chinese yew</name>
    <name type="synonym">Taxus wallichiana var. chinensis</name>
    <dbReference type="NCBI Taxonomy" id="29808"/>
    <lineage>
        <taxon>Eukaryota</taxon>
        <taxon>Viridiplantae</taxon>
        <taxon>Streptophyta</taxon>
        <taxon>Embryophyta</taxon>
        <taxon>Tracheophyta</taxon>
        <taxon>Spermatophyta</taxon>
        <taxon>Pinopsida</taxon>
        <taxon>Pinidae</taxon>
        <taxon>Conifers II</taxon>
        <taxon>Cupressales</taxon>
        <taxon>Taxaceae</taxon>
        <taxon>Taxus</taxon>
    </lineage>
</organism>
<protein>
    <submittedName>
        <fullName evidence="1">Uncharacterized protein</fullName>
    </submittedName>
</protein>
<dbReference type="EMBL" id="JAHRHJ020000004">
    <property type="protein sequence ID" value="KAH9318598.1"/>
    <property type="molecule type" value="Genomic_DNA"/>
</dbReference>
<accession>A0AA38GBB5</accession>
<proteinExistence type="predicted"/>
<evidence type="ECO:0000313" key="1">
    <source>
        <dbReference type="EMBL" id="KAH9318598.1"/>
    </source>
</evidence>
<dbReference type="Proteomes" id="UP000824469">
    <property type="component" value="Unassembled WGS sequence"/>
</dbReference>
<feature type="non-terminal residue" evidence="1">
    <location>
        <position position="1"/>
    </location>
</feature>
<keyword evidence="2" id="KW-1185">Reference proteome</keyword>